<evidence type="ECO:0000313" key="11">
    <source>
        <dbReference type="Proteomes" id="UP001195914"/>
    </source>
</evidence>
<organism evidence="10 11">
    <name type="scientific">Babesia divergens</name>
    <dbReference type="NCBI Taxonomy" id="32595"/>
    <lineage>
        <taxon>Eukaryota</taxon>
        <taxon>Sar</taxon>
        <taxon>Alveolata</taxon>
        <taxon>Apicomplexa</taxon>
        <taxon>Aconoidasida</taxon>
        <taxon>Piroplasmida</taxon>
        <taxon>Babesiidae</taxon>
        <taxon>Babesia</taxon>
    </lineage>
</organism>
<keyword evidence="2 8" id="KW-0812">Transmembrane</keyword>
<feature type="transmembrane region" description="Helical" evidence="8">
    <location>
        <begin position="303"/>
        <end position="320"/>
    </location>
</feature>
<evidence type="ECO:0000256" key="8">
    <source>
        <dbReference type="RuleBase" id="RU079119"/>
    </source>
</evidence>
<feature type="domain" description="Palmitoyltransferase DHHC" evidence="9">
    <location>
        <begin position="498"/>
        <end position="620"/>
    </location>
</feature>
<feature type="repeat" description="ANK" evidence="7">
    <location>
        <begin position="189"/>
        <end position="221"/>
    </location>
</feature>
<dbReference type="Gene3D" id="1.25.40.20">
    <property type="entry name" value="Ankyrin repeat-containing domain"/>
    <property type="match status" value="1"/>
</dbReference>
<name>A0AAD9G914_BABDI</name>
<keyword evidence="4 8" id="KW-1133">Transmembrane helix</keyword>
<accession>A0AAD9G914</accession>
<comment type="domain">
    <text evidence="8">The DHHC domain is required for palmitoyltransferase activity.</text>
</comment>
<keyword evidence="6 8" id="KW-0472">Membrane</keyword>
<dbReference type="Pfam" id="PF12796">
    <property type="entry name" value="Ank_2"/>
    <property type="match status" value="2"/>
</dbReference>
<sequence>MNYSNSFHEVSTDVPSNFDASESNVDYRMTYKPAHVGSDDHSMYMSLETKIISAASNRDHESLYKILCPLLDNNDVSQMDAICALHWSCYCGKVELVDRLLNAGCDPHYPDDINLETPIYFAIKGSNVAVVQMLVQRFGTEILCHENRRRLTPFLLAASEFMEDNVISTLHMLEFLYLSGVSLEEQDASGRTALMLASRRGCQFVVQWLLSRGANLAHRDHVGNSVLHHACHSSNVDTLRFLCKHGAIGLIGSKAVAMTSNEETALGICLMKRRYLQYAMLKVWSWQYALTGNIISFRSTYPIYYWFLAFVNLVMYYKIYKAMDYITPAQTAIVDIWVIGWVLSQCFWFITFVSDPGKARKSSVLSQTGRTSDNFEKDMMKDAPILGGTYESHLQSLQKQQELINYEFYRINNDSFRRNLRFPHDEFEGELREPLDPYGTAGDDALAQRMQVCKEETQVLQTEMHALYPQVGMERQEHCVFGYADAVMGTLKDLGIGTVCITCNMIRAPRSHHCGSCGVCMIRQDHHCAWVDNCIAKGNQRSFCIFIASICFSICHTYYVLYLHFARAITQMHFDIFWDGCYVIFGVIGNAAWLTFVVYLLLRITRNMITDVTFYEFLRKPEYVRKQFKGKVQGSWWDFAGLSVIKVVKNCLGFWVQG</sequence>
<evidence type="ECO:0000256" key="6">
    <source>
        <dbReference type="ARBA" id="ARBA00023136"/>
    </source>
</evidence>
<dbReference type="Pfam" id="PF01529">
    <property type="entry name" value="DHHC"/>
    <property type="match status" value="1"/>
</dbReference>
<dbReference type="SMART" id="SM00248">
    <property type="entry name" value="ANK"/>
    <property type="match status" value="5"/>
</dbReference>
<feature type="transmembrane region" description="Helical" evidence="8">
    <location>
        <begin position="582"/>
        <end position="602"/>
    </location>
</feature>
<dbReference type="EMBL" id="JAHBMH010000067">
    <property type="protein sequence ID" value="KAK1934053.1"/>
    <property type="molecule type" value="Genomic_DNA"/>
</dbReference>
<comment type="catalytic activity">
    <reaction evidence="8">
        <text>L-cysteinyl-[protein] + hexadecanoyl-CoA = S-hexadecanoyl-L-cysteinyl-[protein] + CoA</text>
        <dbReference type="Rhea" id="RHEA:36683"/>
        <dbReference type="Rhea" id="RHEA-COMP:10131"/>
        <dbReference type="Rhea" id="RHEA-COMP:11032"/>
        <dbReference type="ChEBI" id="CHEBI:29950"/>
        <dbReference type="ChEBI" id="CHEBI:57287"/>
        <dbReference type="ChEBI" id="CHEBI:57379"/>
        <dbReference type="ChEBI" id="CHEBI:74151"/>
        <dbReference type="EC" id="2.3.1.225"/>
    </reaction>
</comment>
<evidence type="ECO:0000256" key="1">
    <source>
        <dbReference type="ARBA" id="ARBA00004141"/>
    </source>
</evidence>
<dbReference type="PROSITE" id="PS50297">
    <property type="entry name" value="ANK_REP_REGION"/>
    <property type="match status" value="1"/>
</dbReference>
<dbReference type="PANTHER" id="PTHR24161">
    <property type="entry name" value="ANK_REP_REGION DOMAIN-CONTAINING PROTEIN-RELATED"/>
    <property type="match status" value="1"/>
</dbReference>
<feature type="transmembrane region" description="Helical" evidence="8">
    <location>
        <begin position="543"/>
        <end position="562"/>
    </location>
</feature>
<keyword evidence="8" id="KW-0012">Acyltransferase</keyword>
<keyword evidence="5 7" id="KW-0040">ANK repeat</keyword>
<dbReference type="PROSITE" id="PS50216">
    <property type="entry name" value="DHHC"/>
    <property type="match status" value="1"/>
</dbReference>
<evidence type="ECO:0000256" key="7">
    <source>
        <dbReference type="PROSITE-ProRule" id="PRU00023"/>
    </source>
</evidence>
<dbReference type="GO" id="GO:0016020">
    <property type="term" value="C:membrane"/>
    <property type="evidence" value="ECO:0007669"/>
    <property type="project" value="UniProtKB-SubCell"/>
</dbReference>
<keyword evidence="8" id="KW-0808">Transferase</keyword>
<comment type="similarity">
    <text evidence="8">Belongs to the DHHC palmitoyltransferase family.</text>
</comment>
<proteinExistence type="inferred from homology"/>
<reference evidence="10" key="2">
    <citation type="submission" date="2021-05" db="EMBL/GenBank/DDBJ databases">
        <authorList>
            <person name="Pain A."/>
        </authorList>
    </citation>
    <scope>NUCLEOTIDE SEQUENCE</scope>
    <source>
        <strain evidence="10">1802A</strain>
    </source>
</reference>
<dbReference type="GO" id="GO:0019706">
    <property type="term" value="F:protein-cysteine S-palmitoyltransferase activity"/>
    <property type="evidence" value="ECO:0007669"/>
    <property type="project" value="UniProtKB-EC"/>
</dbReference>
<evidence type="ECO:0000256" key="2">
    <source>
        <dbReference type="ARBA" id="ARBA00022692"/>
    </source>
</evidence>
<reference evidence="10" key="1">
    <citation type="journal article" date="2014" name="Nucleic Acids Res.">
        <title>The evolutionary dynamics of variant antigen genes in Babesia reveal a history of genomic innovation underlying host-parasite interaction.</title>
        <authorList>
            <person name="Jackson A.P."/>
            <person name="Otto T.D."/>
            <person name="Darby A."/>
            <person name="Ramaprasad A."/>
            <person name="Xia D."/>
            <person name="Echaide I.E."/>
            <person name="Farber M."/>
            <person name="Gahlot S."/>
            <person name="Gamble J."/>
            <person name="Gupta D."/>
            <person name="Gupta Y."/>
            <person name="Jackson L."/>
            <person name="Malandrin L."/>
            <person name="Malas T.B."/>
            <person name="Moussa E."/>
            <person name="Nair M."/>
            <person name="Reid A.J."/>
            <person name="Sanders M."/>
            <person name="Sharma J."/>
            <person name="Tracey A."/>
            <person name="Quail M.A."/>
            <person name="Weir W."/>
            <person name="Wastling J.M."/>
            <person name="Hall N."/>
            <person name="Willadsen P."/>
            <person name="Lingelbach K."/>
            <person name="Shiels B."/>
            <person name="Tait A."/>
            <person name="Berriman M."/>
            <person name="Allred D.R."/>
            <person name="Pain A."/>
        </authorList>
    </citation>
    <scope>NUCLEOTIDE SEQUENCE</scope>
    <source>
        <strain evidence="10">1802A</strain>
    </source>
</reference>
<dbReference type="SUPFAM" id="SSF48403">
    <property type="entry name" value="Ankyrin repeat"/>
    <property type="match status" value="1"/>
</dbReference>
<evidence type="ECO:0000256" key="3">
    <source>
        <dbReference type="ARBA" id="ARBA00022737"/>
    </source>
</evidence>
<dbReference type="AlphaFoldDB" id="A0AAD9G914"/>
<gene>
    <name evidence="10" type="ORF">X943_002663</name>
</gene>
<evidence type="ECO:0000256" key="4">
    <source>
        <dbReference type="ARBA" id="ARBA00022989"/>
    </source>
</evidence>
<evidence type="ECO:0000259" key="9">
    <source>
        <dbReference type="Pfam" id="PF01529"/>
    </source>
</evidence>
<dbReference type="InterPro" id="IPR001594">
    <property type="entry name" value="Palmitoyltrfase_DHHC"/>
</dbReference>
<dbReference type="Proteomes" id="UP001195914">
    <property type="component" value="Unassembled WGS sequence"/>
</dbReference>
<keyword evidence="11" id="KW-1185">Reference proteome</keyword>
<dbReference type="EC" id="2.3.1.225" evidence="8"/>
<dbReference type="InterPro" id="IPR002110">
    <property type="entry name" value="Ankyrin_rpt"/>
</dbReference>
<dbReference type="PANTHER" id="PTHR24161:SF85">
    <property type="entry name" value="PALMITOYLTRANSFERASE HIP14"/>
    <property type="match status" value="1"/>
</dbReference>
<protein>
    <recommendedName>
        <fullName evidence="8">Palmitoyltransferase</fullName>
        <ecNumber evidence="8">2.3.1.225</ecNumber>
    </recommendedName>
</protein>
<evidence type="ECO:0000313" key="10">
    <source>
        <dbReference type="EMBL" id="KAK1934053.1"/>
    </source>
</evidence>
<feature type="repeat" description="ANK" evidence="7">
    <location>
        <begin position="80"/>
        <end position="112"/>
    </location>
</feature>
<dbReference type="PROSITE" id="PS50088">
    <property type="entry name" value="ANK_REPEAT"/>
    <property type="match status" value="2"/>
</dbReference>
<keyword evidence="3" id="KW-0677">Repeat</keyword>
<comment type="subcellular location">
    <subcellularLocation>
        <location evidence="1">Membrane</location>
        <topology evidence="1">Multi-pass membrane protein</topology>
    </subcellularLocation>
</comment>
<dbReference type="InterPro" id="IPR036770">
    <property type="entry name" value="Ankyrin_rpt-contain_sf"/>
</dbReference>
<comment type="caution">
    <text evidence="10">The sequence shown here is derived from an EMBL/GenBank/DDBJ whole genome shotgun (WGS) entry which is preliminary data.</text>
</comment>
<evidence type="ECO:0000256" key="5">
    <source>
        <dbReference type="ARBA" id="ARBA00023043"/>
    </source>
</evidence>
<feature type="transmembrane region" description="Helical" evidence="8">
    <location>
        <begin position="332"/>
        <end position="353"/>
    </location>
</feature>